<keyword evidence="2" id="KW-0479">Metal-binding</keyword>
<evidence type="ECO:0000313" key="14">
    <source>
        <dbReference type="Proteomes" id="UP000245119"/>
    </source>
</evidence>
<dbReference type="Gene3D" id="3.30.160.60">
    <property type="entry name" value="Classic Zinc Finger"/>
    <property type="match status" value="2"/>
</dbReference>
<keyword evidence="7" id="KW-0238">DNA-binding</keyword>
<evidence type="ECO:0000256" key="10">
    <source>
        <dbReference type="PROSITE-ProRule" id="PRU00042"/>
    </source>
</evidence>
<dbReference type="GO" id="GO:0005634">
    <property type="term" value="C:nucleus"/>
    <property type="evidence" value="ECO:0007669"/>
    <property type="project" value="UniProtKB-SubCell"/>
</dbReference>
<gene>
    <name evidence="13" type="ORF">C0Q70_17664</name>
</gene>
<dbReference type="Pfam" id="PF00096">
    <property type="entry name" value="zf-C2H2"/>
    <property type="match status" value="2"/>
</dbReference>
<proteinExistence type="predicted"/>
<dbReference type="PROSITE" id="PS50157">
    <property type="entry name" value="ZINC_FINGER_C2H2_2"/>
    <property type="match status" value="2"/>
</dbReference>
<dbReference type="PANTHER" id="PTHR23235">
    <property type="entry name" value="KRUEPPEL-LIKE TRANSCRIPTION FACTOR"/>
    <property type="match status" value="1"/>
</dbReference>
<keyword evidence="3" id="KW-0677">Repeat</keyword>
<name>A0A2T7NL19_POMCA</name>
<dbReference type="PANTHER" id="PTHR23235:SF120">
    <property type="entry name" value="KRUPPEL-LIKE FACTOR 15"/>
    <property type="match status" value="1"/>
</dbReference>
<evidence type="ECO:0000313" key="13">
    <source>
        <dbReference type="EMBL" id="PVD21862.1"/>
    </source>
</evidence>
<dbReference type="FunFam" id="3.30.160.60:FF:000450">
    <property type="entry name" value="PR domain zinc finger protein 14"/>
    <property type="match status" value="1"/>
</dbReference>
<keyword evidence="9" id="KW-0539">Nucleus</keyword>
<reference evidence="13 14" key="1">
    <citation type="submission" date="2018-04" db="EMBL/GenBank/DDBJ databases">
        <title>The genome of golden apple snail Pomacea canaliculata provides insight into stress tolerance and invasive adaptation.</title>
        <authorList>
            <person name="Liu C."/>
            <person name="Liu B."/>
            <person name="Ren Y."/>
            <person name="Zhang Y."/>
            <person name="Wang H."/>
            <person name="Li S."/>
            <person name="Jiang F."/>
            <person name="Yin L."/>
            <person name="Zhang G."/>
            <person name="Qian W."/>
            <person name="Fan W."/>
        </authorList>
    </citation>
    <scope>NUCLEOTIDE SEQUENCE [LARGE SCALE GENOMIC DNA]</scope>
    <source>
        <strain evidence="13">SZHN2017</strain>
        <tissue evidence="13">Muscle</tissue>
    </source>
</reference>
<dbReference type="PROSITE" id="PS00028">
    <property type="entry name" value="ZINC_FINGER_C2H2_1"/>
    <property type="match status" value="2"/>
</dbReference>
<feature type="region of interest" description="Disordered" evidence="11">
    <location>
        <begin position="95"/>
        <end position="116"/>
    </location>
</feature>
<dbReference type="SMART" id="SM00355">
    <property type="entry name" value="ZnF_C2H2"/>
    <property type="match status" value="2"/>
</dbReference>
<dbReference type="EMBL" id="PZQS01000011">
    <property type="protein sequence ID" value="PVD21862.1"/>
    <property type="molecule type" value="Genomic_DNA"/>
</dbReference>
<evidence type="ECO:0000256" key="7">
    <source>
        <dbReference type="ARBA" id="ARBA00023125"/>
    </source>
</evidence>
<evidence type="ECO:0000256" key="6">
    <source>
        <dbReference type="ARBA" id="ARBA00023015"/>
    </source>
</evidence>
<keyword evidence="5" id="KW-0862">Zinc</keyword>
<evidence type="ECO:0000256" key="3">
    <source>
        <dbReference type="ARBA" id="ARBA00022737"/>
    </source>
</evidence>
<dbReference type="InterPro" id="IPR036236">
    <property type="entry name" value="Znf_C2H2_sf"/>
</dbReference>
<dbReference type="AlphaFoldDB" id="A0A2T7NL19"/>
<feature type="compositionally biased region" description="Gly residues" evidence="11">
    <location>
        <begin position="102"/>
        <end position="116"/>
    </location>
</feature>
<sequence>MQSGARRSSEASFGQEGGEKPYKCTHCNKAFTQSSNLITHCRKHTGFKPFSCPRCGRAFQRKVDLRRHTETQHSEATSRLLHSAADGVSADAIVEVDSSPPGQGGNDGAGSGGGGGLDGSTCEVVDVVSVEANATAEVECDVVMEDTDDETVRSALGWERNPSL</sequence>
<keyword evidence="8" id="KW-0804">Transcription</keyword>
<comment type="caution">
    <text evidence="13">The sequence shown here is derived from an EMBL/GenBank/DDBJ whole genome shotgun (WGS) entry which is preliminary data.</text>
</comment>
<evidence type="ECO:0000256" key="2">
    <source>
        <dbReference type="ARBA" id="ARBA00022723"/>
    </source>
</evidence>
<evidence type="ECO:0000256" key="8">
    <source>
        <dbReference type="ARBA" id="ARBA00023163"/>
    </source>
</evidence>
<evidence type="ECO:0000256" key="1">
    <source>
        <dbReference type="ARBA" id="ARBA00004123"/>
    </source>
</evidence>
<protein>
    <recommendedName>
        <fullName evidence="12">C2H2-type domain-containing protein</fullName>
    </recommendedName>
</protein>
<dbReference type="Proteomes" id="UP000245119">
    <property type="component" value="Linkage Group LG11"/>
</dbReference>
<dbReference type="GO" id="GO:0000981">
    <property type="term" value="F:DNA-binding transcription factor activity, RNA polymerase II-specific"/>
    <property type="evidence" value="ECO:0007669"/>
    <property type="project" value="TreeGrafter"/>
</dbReference>
<organism evidence="13 14">
    <name type="scientific">Pomacea canaliculata</name>
    <name type="common">Golden apple snail</name>
    <dbReference type="NCBI Taxonomy" id="400727"/>
    <lineage>
        <taxon>Eukaryota</taxon>
        <taxon>Metazoa</taxon>
        <taxon>Spiralia</taxon>
        <taxon>Lophotrochozoa</taxon>
        <taxon>Mollusca</taxon>
        <taxon>Gastropoda</taxon>
        <taxon>Caenogastropoda</taxon>
        <taxon>Architaenioglossa</taxon>
        <taxon>Ampullarioidea</taxon>
        <taxon>Ampullariidae</taxon>
        <taxon>Pomacea</taxon>
    </lineage>
</organism>
<evidence type="ECO:0000256" key="9">
    <source>
        <dbReference type="ARBA" id="ARBA00023242"/>
    </source>
</evidence>
<dbReference type="GO" id="GO:0008270">
    <property type="term" value="F:zinc ion binding"/>
    <property type="evidence" value="ECO:0007669"/>
    <property type="project" value="UniProtKB-KW"/>
</dbReference>
<evidence type="ECO:0000256" key="4">
    <source>
        <dbReference type="ARBA" id="ARBA00022771"/>
    </source>
</evidence>
<dbReference type="OrthoDB" id="6155966at2759"/>
<evidence type="ECO:0000256" key="5">
    <source>
        <dbReference type="ARBA" id="ARBA00022833"/>
    </source>
</evidence>
<keyword evidence="14" id="KW-1185">Reference proteome</keyword>
<accession>A0A2T7NL19</accession>
<dbReference type="FunFam" id="3.30.160.60:FF:000148">
    <property type="entry name" value="zinc finger protein Gfi-1"/>
    <property type="match status" value="1"/>
</dbReference>
<dbReference type="InterPro" id="IPR013087">
    <property type="entry name" value="Znf_C2H2_type"/>
</dbReference>
<feature type="domain" description="C2H2-type" evidence="12">
    <location>
        <begin position="22"/>
        <end position="49"/>
    </location>
</feature>
<feature type="domain" description="C2H2-type" evidence="12">
    <location>
        <begin position="50"/>
        <end position="78"/>
    </location>
</feature>
<dbReference type="STRING" id="400727.A0A2T7NL19"/>
<dbReference type="SUPFAM" id="SSF57667">
    <property type="entry name" value="beta-beta-alpha zinc fingers"/>
    <property type="match status" value="1"/>
</dbReference>
<keyword evidence="4 10" id="KW-0863">Zinc-finger</keyword>
<evidence type="ECO:0000256" key="11">
    <source>
        <dbReference type="SAM" id="MobiDB-lite"/>
    </source>
</evidence>
<keyword evidence="6" id="KW-0805">Transcription regulation</keyword>
<comment type="subcellular location">
    <subcellularLocation>
        <location evidence="1">Nucleus</location>
    </subcellularLocation>
</comment>
<evidence type="ECO:0000259" key="12">
    <source>
        <dbReference type="PROSITE" id="PS50157"/>
    </source>
</evidence>
<dbReference type="GO" id="GO:0000978">
    <property type="term" value="F:RNA polymerase II cis-regulatory region sequence-specific DNA binding"/>
    <property type="evidence" value="ECO:0007669"/>
    <property type="project" value="TreeGrafter"/>
</dbReference>